<reference evidence="3" key="2">
    <citation type="submission" date="2015-01" db="EMBL/GenBank/DDBJ databases">
        <title>Evolutionary Origins and Diversification of the Mycorrhizal Mutualists.</title>
        <authorList>
            <consortium name="DOE Joint Genome Institute"/>
            <consortium name="Mycorrhizal Genomics Consortium"/>
            <person name="Kohler A."/>
            <person name="Kuo A."/>
            <person name="Nagy L.G."/>
            <person name="Floudas D."/>
            <person name="Copeland A."/>
            <person name="Barry K.W."/>
            <person name="Cichocki N."/>
            <person name="Veneault-Fourrey C."/>
            <person name="LaButti K."/>
            <person name="Lindquist E.A."/>
            <person name="Lipzen A."/>
            <person name="Lundell T."/>
            <person name="Morin E."/>
            <person name="Murat C."/>
            <person name="Riley R."/>
            <person name="Ohm R."/>
            <person name="Sun H."/>
            <person name="Tunlid A."/>
            <person name="Henrissat B."/>
            <person name="Grigoriev I.V."/>
            <person name="Hibbett D.S."/>
            <person name="Martin F."/>
        </authorList>
    </citation>
    <scope>NUCLEOTIDE SEQUENCE [LARGE SCALE GENOMIC DNA]</scope>
    <source>
        <strain evidence="3">Zn</strain>
    </source>
</reference>
<dbReference type="OrthoDB" id="21678at2759"/>
<dbReference type="Proteomes" id="UP000054321">
    <property type="component" value="Unassembled WGS sequence"/>
</dbReference>
<proteinExistence type="predicted"/>
<dbReference type="STRING" id="913774.A0A0C3CBG6"/>
<dbReference type="PANTHER" id="PTHR37981">
    <property type="entry name" value="LIPASE 2"/>
    <property type="match status" value="1"/>
</dbReference>
<dbReference type="Gene3D" id="3.40.50.1110">
    <property type="entry name" value="SGNH hydrolase"/>
    <property type="match status" value="1"/>
</dbReference>
<organism evidence="2 3">
    <name type="scientific">Oidiodendron maius (strain Zn)</name>
    <dbReference type="NCBI Taxonomy" id="913774"/>
    <lineage>
        <taxon>Eukaryota</taxon>
        <taxon>Fungi</taxon>
        <taxon>Dikarya</taxon>
        <taxon>Ascomycota</taxon>
        <taxon>Pezizomycotina</taxon>
        <taxon>Leotiomycetes</taxon>
        <taxon>Leotiomycetes incertae sedis</taxon>
        <taxon>Myxotrichaceae</taxon>
        <taxon>Oidiodendron</taxon>
    </lineage>
</organism>
<evidence type="ECO:0000313" key="2">
    <source>
        <dbReference type="EMBL" id="KIM96268.1"/>
    </source>
</evidence>
<feature type="signal peptide" evidence="1">
    <location>
        <begin position="1"/>
        <end position="26"/>
    </location>
</feature>
<feature type="chain" id="PRO_5002162319" description="SGNH hydrolase-type esterase domain-containing protein" evidence="1">
    <location>
        <begin position="27"/>
        <end position="438"/>
    </location>
</feature>
<dbReference type="InterPro" id="IPR036514">
    <property type="entry name" value="SGNH_hydro_sf"/>
</dbReference>
<dbReference type="AlphaFoldDB" id="A0A0C3CBG6"/>
<protein>
    <recommendedName>
        <fullName evidence="4">SGNH hydrolase-type esterase domain-containing protein</fullName>
    </recommendedName>
</protein>
<evidence type="ECO:0000256" key="1">
    <source>
        <dbReference type="SAM" id="SignalP"/>
    </source>
</evidence>
<dbReference type="PANTHER" id="PTHR37981:SF1">
    <property type="entry name" value="SGNH HYDROLASE-TYPE ESTERASE DOMAIN-CONTAINING PROTEIN"/>
    <property type="match status" value="1"/>
</dbReference>
<accession>A0A0C3CBG6</accession>
<dbReference type="HOGENOM" id="CLU_043426_0_0_1"/>
<dbReference type="InterPro" id="IPR037460">
    <property type="entry name" value="SEST-like"/>
</dbReference>
<sequence>MQDLLKYSTFALLSVVLASPLNGVQQRDTFVWGALGDSWASGVSYDGGVSFDGKNTDYDNNKNECLRWKNTYGPLMEANTTWTTKPQDFHLAACAGAFLDNIQQILGYRNPPQMDQVGNPMMLTYQAGANNCGFGTAVAKCLYPLPGLLGYDKPYPDPDGDCAKQVHDTNTYINDMRTDPSYGFHGLYQDEIATVRNVLGHTAVKDNPDFRLYVLGYAHFFNLGSNYCDNLSFAALNANYQPPNVTNQLRTDFNDAITRVNNILRKVVHDVGDPRAKFIDISPAFNGHRFCEDNHNAKDQWFNNDVWLWNLNWPSQDPPTDPLSLAGALIVNGTMPAPVSISSLNGTVGDEMAGARDMAWVMRPFHPKIGGTLAIAEYIMAAAMADKIPGVVGSDSAASPRESTALPATITASPTSSTPHRPYRTHSLLYLSDQTFSH</sequence>
<keyword evidence="1" id="KW-0732">Signal</keyword>
<evidence type="ECO:0008006" key="4">
    <source>
        <dbReference type="Google" id="ProtNLM"/>
    </source>
</evidence>
<dbReference type="EMBL" id="KN832884">
    <property type="protein sequence ID" value="KIM96268.1"/>
    <property type="molecule type" value="Genomic_DNA"/>
</dbReference>
<keyword evidence="3" id="KW-1185">Reference proteome</keyword>
<dbReference type="GO" id="GO:0006629">
    <property type="term" value="P:lipid metabolic process"/>
    <property type="evidence" value="ECO:0007669"/>
    <property type="project" value="TreeGrafter"/>
</dbReference>
<reference evidence="2 3" key="1">
    <citation type="submission" date="2014-04" db="EMBL/GenBank/DDBJ databases">
        <authorList>
            <consortium name="DOE Joint Genome Institute"/>
            <person name="Kuo A."/>
            <person name="Martino E."/>
            <person name="Perotto S."/>
            <person name="Kohler A."/>
            <person name="Nagy L.G."/>
            <person name="Floudas D."/>
            <person name="Copeland A."/>
            <person name="Barry K.W."/>
            <person name="Cichocki N."/>
            <person name="Veneault-Fourrey C."/>
            <person name="LaButti K."/>
            <person name="Lindquist E.A."/>
            <person name="Lipzen A."/>
            <person name="Lundell T."/>
            <person name="Morin E."/>
            <person name="Murat C."/>
            <person name="Sun H."/>
            <person name="Tunlid A."/>
            <person name="Henrissat B."/>
            <person name="Grigoriev I.V."/>
            <person name="Hibbett D.S."/>
            <person name="Martin F."/>
            <person name="Nordberg H.P."/>
            <person name="Cantor M.N."/>
            <person name="Hua S.X."/>
        </authorList>
    </citation>
    <scope>NUCLEOTIDE SEQUENCE [LARGE SCALE GENOMIC DNA]</scope>
    <source>
        <strain evidence="2 3">Zn</strain>
    </source>
</reference>
<dbReference type="InParanoid" id="A0A0C3CBG6"/>
<dbReference type="GO" id="GO:0016788">
    <property type="term" value="F:hydrolase activity, acting on ester bonds"/>
    <property type="evidence" value="ECO:0007669"/>
    <property type="project" value="InterPro"/>
</dbReference>
<gene>
    <name evidence="2" type="ORF">OIDMADRAFT_58609</name>
</gene>
<dbReference type="SUPFAM" id="SSF52266">
    <property type="entry name" value="SGNH hydrolase"/>
    <property type="match status" value="1"/>
</dbReference>
<evidence type="ECO:0000313" key="3">
    <source>
        <dbReference type="Proteomes" id="UP000054321"/>
    </source>
</evidence>
<name>A0A0C3CBG6_OIDMZ</name>